<comment type="caution">
    <text evidence="6">The sequence shown here is derived from an EMBL/GenBank/DDBJ whole genome shotgun (WGS) entry which is preliminary data.</text>
</comment>
<accession>A0A066ZSB2</accession>
<reference evidence="6 7" key="1">
    <citation type="submission" date="2014-04" db="EMBL/GenBank/DDBJ databases">
        <title>Draft genome sequence of Hydrogenovibrio marinus MH-110, a model organism for aerobic H2 metabolism.</title>
        <authorList>
            <person name="Cha H.J."/>
            <person name="Jo B.H."/>
            <person name="Hwang B.H."/>
        </authorList>
    </citation>
    <scope>NUCLEOTIDE SEQUENCE [LARGE SCALE GENOMIC DNA]</scope>
    <source>
        <strain evidence="6 7">MH-110</strain>
    </source>
</reference>
<feature type="transmembrane region" description="Helical" evidence="5">
    <location>
        <begin position="12"/>
        <end position="32"/>
    </location>
</feature>
<evidence type="ECO:0000313" key="6">
    <source>
        <dbReference type="EMBL" id="KDN95159.1"/>
    </source>
</evidence>
<keyword evidence="2 5" id="KW-0812">Transmembrane</keyword>
<evidence type="ECO:0000256" key="3">
    <source>
        <dbReference type="ARBA" id="ARBA00022989"/>
    </source>
</evidence>
<dbReference type="InterPro" id="IPR004695">
    <property type="entry name" value="SLAC1/Mae1/Ssu1/TehA"/>
</dbReference>
<dbReference type="STRING" id="28885.EI16_02315"/>
<feature type="transmembrane region" description="Helical" evidence="5">
    <location>
        <begin position="145"/>
        <end position="165"/>
    </location>
</feature>
<feature type="transmembrane region" description="Helical" evidence="5">
    <location>
        <begin position="44"/>
        <end position="63"/>
    </location>
</feature>
<evidence type="ECO:0000256" key="4">
    <source>
        <dbReference type="ARBA" id="ARBA00023136"/>
    </source>
</evidence>
<name>A0A066ZSB2_HYDMR</name>
<keyword evidence="3 5" id="KW-1133">Transmembrane helix</keyword>
<feature type="transmembrane region" description="Helical" evidence="5">
    <location>
        <begin position="171"/>
        <end position="192"/>
    </location>
</feature>
<evidence type="ECO:0008006" key="8">
    <source>
        <dbReference type="Google" id="ProtNLM"/>
    </source>
</evidence>
<dbReference type="AlphaFoldDB" id="A0A066ZSB2"/>
<sequence>MSTETTPDRIIFFPITLFGAIMGYAGLTIGFHNAHTILGMSQTVALALTAITTLFFIMVALAYGVKLLKYKDAVTKEINHPIAVNFFPTASISLLLLSVLYKDIAPTLSEGMFIIGALAQLVLTFYVVQSWILHEKWQINQMTPAWFIPVVGNIVAPLPAMQFGFHEIAWFYFSIGLVFWLILLAIVMYRLFFHPPMLRLMEPTLFILIAPPAMGFLSYLAIQHGDSIDNFGRVLYYTALFFALLLFTQIWRFIKVPFSLSWWAYTFPIATIANASFMMYEKLHMNAFGFFAAFFLSVLSALVLHLTLKTFIAIKNKKLCIPPPAEPKQVEPSETEQNQG</sequence>
<dbReference type="Pfam" id="PF03595">
    <property type="entry name" value="SLAC1"/>
    <property type="match status" value="1"/>
</dbReference>
<evidence type="ECO:0000256" key="1">
    <source>
        <dbReference type="ARBA" id="ARBA00004141"/>
    </source>
</evidence>
<dbReference type="InterPro" id="IPR052951">
    <property type="entry name" value="Tellurite_res_ion_channel"/>
</dbReference>
<keyword evidence="4 5" id="KW-0472">Membrane</keyword>
<dbReference type="CDD" id="cd09323">
    <property type="entry name" value="TDT_SLAC1_like"/>
    <property type="match status" value="1"/>
</dbReference>
<evidence type="ECO:0000256" key="5">
    <source>
        <dbReference type="SAM" id="Phobius"/>
    </source>
</evidence>
<feature type="transmembrane region" description="Helical" evidence="5">
    <location>
        <begin position="83"/>
        <end position="101"/>
    </location>
</feature>
<protein>
    <recommendedName>
        <fullName evidence="8">C4-dicarboxylate ABC transporter</fullName>
    </recommendedName>
</protein>
<feature type="transmembrane region" description="Helical" evidence="5">
    <location>
        <begin position="260"/>
        <end position="280"/>
    </location>
</feature>
<dbReference type="PANTHER" id="PTHR37955">
    <property type="entry name" value="TELLURITE RESISTANCE PROTEIN TEHA"/>
    <property type="match status" value="1"/>
</dbReference>
<dbReference type="GO" id="GO:0005886">
    <property type="term" value="C:plasma membrane"/>
    <property type="evidence" value="ECO:0007669"/>
    <property type="project" value="TreeGrafter"/>
</dbReference>
<feature type="transmembrane region" description="Helical" evidence="5">
    <location>
        <begin position="204"/>
        <end position="222"/>
    </location>
</feature>
<evidence type="ECO:0000313" key="7">
    <source>
        <dbReference type="Proteomes" id="UP000027341"/>
    </source>
</evidence>
<dbReference type="EMBL" id="JMIU01000001">
    <property type="protein sequence ID" value="KDN95159.1"/>
    <property type="molecule type" value="Genomic_DNA"/>
</dbReference>
<feature type="transmembrane region" description="Helical" evidence="5">
    <location>
        <begin position="234"/>
        <end position="253"/>
    </location>
</feature>
<evidence type="ECO:0000256" key="2">
    <source>
        <dbReference type="ARBA" id="ARBA00022692"/>
    </source>
</evidence>
<gene>
    <name evidence="6" type="ORF">EI16_02315</name>
</gene>
<dbReference type="Gene3D" id="1.50.10.150">
    <property type="entry name" value="Voltage-dependent anion channel"/>
    <property type="match status" value="1"/>
</dbReference>
<comment type="subcellular location">
    <subcellularLocation>
        <location evidence="1">Membrane</location>
        <topology evidence="1">Multi-pass membrane protein</topology>
    </subcellularLocation>
</comment>
<dbReference type="InterPro" id="IPR038665">
    <property type="entry name" value="Voltage-dep_anion_channel_sf"/>
</dbReference>
<proteinExistence type="predicted"/>
<keyword evidence="7" id="KW-1185">Reference proteome</keyword>
<feature type="transmembrane region" description="Helical" evidence="5">
    <location>
        <begin position="286"/>
        <end position="308"/>
    </location>
</feature>
<organism evidence="6 7">
    <name type="scientific">Hydrogenovibrio marinus</name>
    <dbReference type="NCBI Taxonomy" id="28885"/>
    <lineage>
        <taxon>Bacteria</taxon>
        <taxon>Pseudomonadati</taxon>
        <taxon>Pseudomonadota</taxon>
        <taxon>Gammaproteobacteria</taxon>
        <taxon>Thiotrichales</taxon>
        <taxon>Piscirickettsiaceae</taxon>
        <taxon>Hydrogenovibrio</taxon>
    </lineage>
</organism>
<dbReference type="PANTHER" id="PTHR37955:SF1">
    <property type="entry name" value="DEP DOMAIN-CONTAINING PROTEIN"/>
    <property type="match status" value="1"/>
</dbReference>
<dbReference type="Proteomes" id="UP000027341">
    <property type="component" value="Unassembled WGS sequence"/>
</dbReference>
<feature type="transmembrane region" description="Helical" evidence="5">
    <location>
        <begin position="113"/>
        <end position="133"/>
    </location>
</feature>
<dbReference type="GO" id="GO:0046583">
    <property type="term" value="F:monoatomic cation efflux transmembrane transporter activity"/>
    <property type="evidence" value="ECO:0007669"/>
    <property type="project" value="TreeGrafter"/>
</dbReference>